<dbReference type="Gene3D" id="3.90.70.130">
    <property type="match status" value="1"/>
</dbReference>
<feature type="domain" description="UFSP1/2/DUB catalytic" evidence="3">
    <location>
        <begin position="105"/>
        <end position="348"/>
    </location>
</feature>
<dbReference type="Pfam" id="PF07910">
    <property type="entry name" value="Peptidase_C78"/>
    <property type="match status" value="1"/>
</dbReference>
<dbReference type="EMBL" id="MU001681">
    <property type="protein sequence ID" value="KAF2457344.1"/>
    <property type="molecule type" value="Genomic_DNA"/>
</dbReference>
<dbReference type="GO" id="GO:0016787">
    <property type="term" value="F:hydrolase activity"/>
    <property type="evidence" value="ECO:0007669"/>
    <property type="project" value="UniProtKB-KW"/>
</dbReference>
<evidence type="ECO:0000313" key="5">
    <source>
        <dbReference type="Proteomes" id="UP000799766"/>
    </source>
</evidence>
<evidence type="ECO:0000256" key="2">
    <source>
        <dbReference type="SAM" id="MobiDB-lite"/>
    </source>
</evidence>
<evidence type="ECO:0000313" key="4">
    <source>
        <dbReference type="EMBL" id="KAF2457344.1"/>
    </source>
</evidence>
<gene>
    <name evidence="4" type="ORF">BDY21DRAFT_345613</name>
</gene>
<accession>A0A6A6P0K5</accession>
<evidence type="ECO:0000256" key="1">
    <source>
        <dbReference type="ARBA" id="ARBA00022801"/>
    </source>
</evidence>
<dbReference type="OrthoDB" id="288987at2759"/>
<feature type="region of interest" description="Disordered" evidence="2">
    <location>
        <begin position="243"/>
        <end position="266"/>
    </location>
</feature>
<protein>
    <submittedName>
        <fullName evidence="4">Peptidase family C78-domain-containing protein</fullName>
    </submittedName>
</protein>
<sequence length="362" mass="40924">MKISLPRSIFSLGSGTKAKDVSRGKFPKVEAPSGRLGRAELGPYAWEDQMPRWLFKQLEEGPRITMEQHISRRDGRLVKYEHVENETPGIVPVMAQLSALDDHVRTAYLCHPAVIHVGKTYKEGGFCGYRNIHMLVSYIMGAKAQGHGRFLGQRLPTILRLQEMIEEAWDRGINETGRMQTGGVYGTRKYIGTAEAQALFLHLGIETEVDVFSDMKDGPQAYEQLLATVEQYFREGLDDIAFRQQPTNNSGNKLRQSDLHPTSSPTVHKTLRAPIYLQQPGHSITIVGFERRKDGSGNLLVLDPMFRTSPGMERLVGRSHISTPRPEVMKPYRRGKRQLGRHRDFEILMLPAKAPSSHAWEL</sequence>
<proteinExistence type="predicted"/>
<feature type="compositionally biased region" description="Polar residues" evidence="2">
    <location>
        <begin position="244"/>
        <end position="266"/>
    </location>
</feature>
<dbReference type="InterPro" id="IPR012462">
    <property type="entry name" value="UFSP1/2_DUB_cat"/>
</dbReference>
<evidence type="ECO:0000259" key="3">
    <source>
        <dbReference type="Pfam" id="PF07910"/>
    </source>
</evidence>
<organism evidence="4 5">
    <name type="scientific">Lineolata rhizophorae</name>
    <dbReference type="NCBI Taxonomy" id="578093"/>
    <lineage>
        <taxon>Eukaryota</taxon>
        <taxon>Fungi</taxon>
        <taxon>Dikarya</taxon>
        <taxon>Ascomycota</taxon>
        <taxon>Pezizomycotina</taxon>
        <taxon>Dothideomycetes</taxon>
        <taxon>Dothideomycetes incertae sedis</taxon>
        <taxon>Lineolatales</taxon>
        <taxon>Lineolataceae</taxon>
        <taxon>Lineolata</taxon>
    </lineage>
</organism>
<keyword evidence="1" id="KW-0378">Hydrolase</keyword>
<name>A0A6A6P0K5_9PEZI</name>
<dbReference type="Proteomes" id="UP000799766">
    <property type="component" value="Unassembled WGS sequence"/>
</dbReference>
<dbReference type="AlphaFoldDB" id="A0A6A6P0K5"/>
<reference evidence="4" key="1">
    <citation type="journal article" date="2020" name="Stud. Mycol.">
        <title>101 Dothideomycetes genomes: a test case for predicting lifestyles and emergence of pathogens.</title>
        <authorList>
            <person name="Haridas S."/>
            <person name="Albert R."/>
            <person name="Binder M."/>
            <person name="Bloem J."/>
            <person name="Labutti K."/>
            <person name="Salamov A."/>
            <person name="Andreopoulos B."/>
            <person name="Baker S."/>
            <person name="Barry K."/>
            <person name="Bills G."/>
            <person name="Bluhm B."/>
            <person name="Cannon C."/>
            <person name="Castanera R."/>
            <person name="Culley D."/>
            <person name="Daum C."/>
            <person name="Ezra D."/>
            <person name="Gonzalez J."/>
            <person name="Henrissat B."/>
            <person name="Kuo A."/>
            <person name="Liang C."/>
            <person name="Lipzen A."/>
            <person name="Lutzoni F."/>
            <person name="Magnuson J."/>
            <person name="Mondo S."/>
            <person name="Nolan M."/>
            <person name="Ohm R."/>
            <person name="Pangilinan J."/>
            <person name="Park H.-J."/>
            <person name="Ramirez L."/>
            <person name="Alfaro M."/>
            <person name="Sun H."/>
            <person name="Tritt A."/>
            <person name="Yoshinaga Y."/>
            <person name="Zwiers L.-H."/>
            <person name="Turgeon B."/>
            <person name="Goodwin S."/>
            <person name="Spatafora J."/>
            <person name="Crous P."/>
            <person name="Grigoriev I."/>
        </authorList>
    </citation>
    <scope>NUCLEOTIDE SEQUENCE</scope>
    <source>
        <strain evidence="4">ATCC 16933</strain>
    </source>
</reference>
<keyword evidence="5" id="KW-1185">Reference proteome</keyword>